<comment type="caution">
    <text evidence="1">The sequence shown here is derived from an EMBL/GenBank/DDBJ whole genome shotgun (WGS) entry which is preliminary data.</text>
</comment>
<sequence length="356" mass="41588">MNLNIPRLLNQKDIIDLIFSNKIVIVPENVEFQREIFLAEYWRHLLYELAIDGEEERVNPVHFRRLKNVLNKYLDSIWPELKQNNDGDSPQNVNDVISPVRNSLIQLGDTIRLPNGYYFPAPLRLVKLLGSQYTAIIGGLSTEAIQHFLADVRIAGHGRIIENQKIPDSIKEDGAWWQDYSNWLGWIPENLEEWIIKQIGLLSSSGSQSVQDFEEFEVYNTSRQLGNRDRYSWIPPNLILAQQESGAWLCKTTGSTRYFLGEFKRGRLARERTITDKETVRWLMLGLLVYHGSSPKAQWNNFYLKVVPPIPKAIESHVLIFSFKKNAFEYYVPEQFQNHIEQLIKSYGYRFLEQKE</sequence>
<dbReference type="EMBL" id="JBHTAI010000002">
    <property type="protein sequence ID" value="MFC7147812.1"/>
    <property type="molecule type" value="Genomic_DNA"/>
</dbReference>
<keyword evidence="2" id="KW-1185">Reference proteome</keyword>
<organism evidence="1 2">
    <name type="scientific">Cohnella cellulosilytica</name>
    <dbReference type="NCBI Taxonomy" id="986710"/>
    <lineage>
        <taxon>Bacteria</taxon>
        <taxon>Bacillati</taxon>
        <taxon>Bacillota</taxon>
        <taxon>Bacilli</taxon>
        <taxon>Bacillales</taxon>
        <taxon>Paenibacillaceae</taxon>
        <taxon>Cohnella</taxon>
    </lineage>
</organism>
<gene>
    <name evidence="1" type="ORF">ACFQMJ_04610</name>
</gene>
<evidence type="ECO:0000313" key="1">
    <source>
        <dbReference type="EMBL" id="MFC7147812.1"/>
    </source>
</evidence>
<reference evidence="2" key="1">
    <citation type="journal article" date="2019" name="Int. J. Syst. Evol. Microbiol.">
        <title>The Global Catalogue of Microorganisms (GCM) 10K type strain sequencing project: providing services to taxonomists for standard genome sequencing and annotation.</title>
        <authorList>
            <consortium name="The Broad Institute Genomics Platform"/>
            <consortium name="The Broad Institute Genome Sequencing Center for Infectious Disease"/>
            <person name="Wu L."/>
            <person name="Ma J."/>
        </authorList>
    </citation>
    <scope>NUCLEOTIDE SEQUENCE [LARGE SCALE GENOMIC DNA]</scope>
    <source>
        <strain evidence="2">KCTC 12907</strain>
    </source>
</reference>
<protein>
    <submittedName>
        <fullName evidence="1">Uncharacterized protein</fullName>
    </submittedName>
</protein>
<dbReference type="RefSeq" id="WP_378107648.1">
    <property type="nucleotide sequence ID" value="NZ_JBHSUP010000026.1"/>
</dbReference>
<accession>A0ABW2F6J6</accession>
<proteinExistence type="predicted"/>
<evidence type="ECO:0000313" key="2">
    <source>
        <dbReference type="Proteomes" id="UP001596378"/>
    </source>
</evidence>
<dbReference type="Proteomes" id="UP001596378">
    <property type="component" value="Unassembled WGS sequence"/>
</dbReference>
<name>A0ABW2F6J6_9BACL</name>